<dbReference type="InterPro" id="IPR027353">
    <property type="entry name" value="NET_dom"/>
</dbReference>
<sequence length="223" mass="26181">MDKREISYCIKILENLIDKPCAKPFVNPIDDKEEGCELYYKRIKSPIFLSTIQEKLLTNEYSSLDDIKHDISVIIKNTERFFGKNNYQSSMAHEMEKQFSRLIEKEEYNDQKVWITKIAELQERVENIIQNAPPIVKSQCKTISSVPALPPMRKDEIDNFIKITGQLTDKKDVHKMLQIILDLQPEIQITSKEMEIDISLLDNGTRWMIQDYAERRLKELGLE</sequence>
<accession>A0ABR2HTT5</accession>
<keyword evidence="1 2" id="KW-0103">Bromodomain</keyword>
<name>A0ABR2HTT5_9EUKA</name>
<dbReference type="PRINTS" id="PR00503">
    <property type="entry name" value="BROMODOMAIN"/>
</dbReference>
<gene>
    <name evidence="5" type="ORF">M9Y10_017437</name>
</gene>
<evidence type="ECO:0000256" key="1">
    <source>
        <dbReference type="ARBA" id="ARBA00023117"/>
    </source>
</evidence>
<keyword evidence="6" id="KW-1185">Reference proteome</keyword>
<dbReference type="InterPro" id="IPR001487">
    <property type="entry name" value="Bromodomain"/>
</dbReference>
<proteinExistence type="predicted"/>
<dbReference type="Proteomes" id="UP001470230">
    <property type="component" value="Unassembled WGS sequence"/>
</dbReference>
<dbReference type="Pfam" id="PF00439">
    <property type="entry name" value="Bromodomain"/>
    <property type="match status" value="1"/>
</dbReference>
<feature type="domain" description="Bromo" evidence="3">
    <location>
        <begin position="17"/>
        <end position="89"/>
    </location>
</feature>
<evidence type="ECO:0000259" key="3">
    <source>
        <dbReference type="PROSITE" id="PS50014"/>
    </source>
</evidence>
<evidence type="ECO:0000313" key="6">
    <source>
        <dbReference type="Proteomes" id="UP001470230"/>
    </source>
</evidence>
<organism evidence="5 6">
    <name type="scientific">Tritrichomonas musculus</name>
    <dbReference type="NCBI Taxonomy" id="1915356"/>
    <lineage>
        <taxon>Eukaryota</taxon>
        <taxon>Metamonada</taxon>
        <taxon>Parabasalia</taxon>
        <taxon>Tritrichomonadida</taxon>
        <taxon>Tritrichomonadidae</taxon>
        <taxon>Tritrichomonas</taxon>
    </lineage>
</organism>
<dbReference type="SMART" id="SM00297">
    <property type="entry name" value="BROMO"/>
    <property type="match status" value="1"/>
</dbReference>
<dbReference type="Gene3D" id="1.20.920.10">
    <property type="entry name" value="Bromodomain-like"/>
    <property type="match status" value="1"/>
</dbReference>
<dbReference type="PANTHER" id="PTHR45926">
    <property type="entry name" value="OSJNBA0053K19.4 PROTEIN"/>
    <property type="match status" value="1"/>
</dbReference>
<dbReference type="PROSITE" id="PS51525">
    <property type="entry name" value="NET"/>
    <property type="match status" value="1"/>
</dbReference>
<dbReference type="EMBL" id="JAPFFF010000023">
    <property type="protein sequence ID" value="KAK8852461.1"/>
    <property type="molecule type" value="Genomic_DNA"/>
</dbReference>
<evidence type="ECO:0000313" key="5">
    <source>
        <dbReference type="EMBL" id="KAK8852461.1"/>
    </source>
</evidence>
<evidence type="ECO:0000256" key="2">
    <source>
        <dbReference type="PROSITE-ProRule" id="PRU00035"/>
    </source>
</evidence>
<dbReference type="InterPro" id="IPR036427">
    <property type="entry name" value="Bromodomain-like_sf"/>
</dbReference>
<evidence type="ECO:0008006" key="7">
    <source>
        <dbReference type="Google" id="ProtNLM"/>
    </source>
</evidence>
<protein>
    <recommendedName>
        <fullName evidence="7">Bromodomain containing protein</fullName>
    </recommendedName>
</protein>
<dbReference type="PROSITE" id="PS50014">
    <property type="entry name" value="BROMODOMAIN_2"/>
    <property type="match status" value="1"/>
</dbReference>
<dbReference type="SUPFAM" id="SSF47370">
    <property type="entry name" value="Bromodomain"/>
    <property type="match status" value="1"/>
</dbReference>
<dbReference type="CDD" id="cd04369">
    <property type="entry name" value="Bromodomain"/>
    <property type="match status" value="1"/>
</dbReference>
<comment type="caution">
    <text evidence="5">The sequence shown here is derived from an EMBL/GenBank/DDBJ whole genome shotgun (WGS) entry which is preliminary data.</text>
</comment>
<feature type="domain" description="NET" evidence="4">
    <location>
        <begin position="142"/>
        <end position="223"/>
    </location>
</feature>
<reference evidence="5 6" key="1">
    <citation type="submission" date="2024-04" db="EMBL/GenBank/DDBJ databases">
        <title>Tritrichomonas musculus Genome.</title>
        <authorList>
            <person name="Alves-Ferreira E."/>
            <person name="Grigg M."/>
            <person name="Lorenzi H."/>
            <person name="Galac M."/>
        </authorList>
    </citation>
    <scope>NUCLEOTIDE SEQUENCE [LARGE SCALE GENOMIC DNA]</scope>
    <source>
        <strain evidence="5 6">EAF2021</strain>
    </source>
</reference>
<evidence type="ECO:0000259" key="4">
    <source>
        <dbReference type="PROSITE" id="PS51525"/>
    </source>
</evidence>